<proteinExistence type="predicted"/>
<dbReference type="AlphaFoldDB" id="A0A0C4Y0N9"/>
<evidence type="ECO:0000313" key="2">
    <source>
        <dbReference type="Proteomes" id="UP000031843"/>
    </source>
</evidence>
<dbReference type="EMBL" id="CP010536">
    <property type="protein sequence ID" value="AJG18487.1"/>
    <property type="molecule type" value="Genomic_DNA"/>
</dbReference>
<dbReference type="STRING" id="68895.RR42_m1080"/>
<accession>A0A0C4Y0N9</accession>
<evidence type="ECO:0000313" key="1">
    <source>
        <dbReference type="EMBL" id="AJG18487.1"/>
    </source>
</evidence>
<name>A0A0C4Y0N9_9BURK</name>
<reference evidence="1 2" key="1">
    <citation type="journal article" date="2015" name="Genome Announc.">
        <title>Complete Genome Sequence of Cupriavidus basilensis 4G11, Isolated from the Oak Ridge Field Research Center Site.</title>
        <authorList>
            <person name="Ray J."/>
            <person name="Waters R.J."/>
            <person name="Skerker J.M."/>
            <person name="Kuehl J.V."/>
            <person name="Price M.N."/>
            <person name="Huang J."/>
            <person name="Chakraborty R."/>
            <person name="Arkin A.P."/>
            <person name="Deutschbauer A."/>
        </authorList>
    </citation>
    <scope>NUCLEOTIDE SEQUENCE [LARGE SCALE GENOMIC DNA]</scope>
    <source>
        <strain evidence="1">4G11</strain>
    </source>
</reference>
<keyword evidence="2" id="KW-1185">Reference proteome</keyword>
<dbReference type="KEGG" id="cbw:RR42_m1080"/>
<protein>
    <submittedName>
        <fullName evidence="1">Uncharacterized protein</fullName>
    </submittedName>
</protein>
<sequence>MVFTGMSEAHRGCFPGESGCGERMASCSTPVLAHIVSESSP</sequence>
<organism evidence="1 2">
    <name type="scientific">Cupriavidus basilensis</name>
    <dbReference type="NCBI Taxonomy" id="68895"/>
    <lineage>
        <taxon>Bacteria</taxon>
        <taxon>Pseudomonadati</taxon>
        <taxon>Pseudomonadota</taxon>
        <taxon>Betaproteobacteria</taxon>
        <taxon>Burkholderiales</taxon>
        <taxon>Burkholderiaceae</taxon>
        <taxon>Cupriavidus</taxon>
    </lineage>
</organism>
<dbReference type="Proteomes" id="UP000031843">
    <property type="component" value="Chromosome main"/>
</dbReference>
<gene>
    <name evidence="1" type="ORF">RR42_m1080</name>
</gene>